<keyword evidence="1" id="KW-0812">Transmembrane</keyword>
<evidence type="ECO:0000313" key="2">
    <source>
        <dbReference type="EMBL" id="KAK1117680.1"/>
    </source>
</evidence>
<comment type="caution">
    <text evidence="2">The sequence shown here is derived from an EMBL/GenBank/DDBJ whole genome shotgun (WGS) entry which is preliminary data.</text>
</comment>
<accession>A0AA40FER6</accession>
<name>A0AA40FER6_9HYME</name>
<keyword evidence="1" id="KW-0472">Membrane</keyword>
<reference evidence="2" key="1">
    <citation type="submission" date="2021-10" db="EMBL/GenBank/DDBJ databases">
        <title>Melipona bicolor Genome sequencing and assembly.</title>
        <authorList>
            <person name="Araujo N.S."/>
            <person name="Arias M.C."/>
        </authorList>
    </citation>
    <scope>NUCLEOTIDE SEQUENCE</scope>
    <source>
        <strain evidence="2">USP_2M_L1-L4_2017</strain>
        <tissue evidence="2">Whole body</tissue>
    </source>
</reference>
<proteinExistence type="predicted"/>
<feature type="transmembrane region" description="Helical" evidence="1">
    <location>
        <begin position="6"/>
        <end position="24"/>
    </location>
</feature>
<keyword evidence="1" id="KW-1133">Transmembrane helix</keyword>
<dbReference type="EMBL" id="JAHYIQ010000049">
    <property type="protein sequence ID" value="KAK1117680.1"/>
    <property type="molecule type" value="Genomic_DNA"/>
</dbReference>
<keyword evidence="3" id="KW-1185">Reference proteome</keyword>
<sequence length="95" mass="11169">MRTVRVVFILLLAKVTVVTLYVLYEKKCKQLVIDDTSDEDQLPEPWIWKEIRNSPKIWNYTKTPGIKEAALRQLGGNKRELDIFNIIVLDQNRIL</sequence>
<gene>
    <name evidence="2" type="ORF">K0M31_015847</name>
</gene>
<organism evidence="2 3">
    <name type="scientific">Melipona bicolor</name>
    <dbReference type="NCBI Taxonomy" id="60889"/>
    <lineage>
        <taxon>Eukaryota</taxon>
        <taxon>Metazoa</taxon>
        <taxon>Ecdysozoa</taxon>
        <taxon>Arthropoda</taxon>
        <taxon>Hexapoda</taxon>
        <taxon>Insecta</taxon>
        <taxon>Pterygota</taxon>
        <taxon>Neoptera</taxon>
        <taxon>Endopterygota</taxon>
        <taxon>Hymenoptera</taxon>
        <taxon>Apocrita</taxon>
        <taxon>Aculeata</taxon>
        <taxon>Apoidea</taxon>
        <taxon>Anthophila</taxon>
        <taxon>Apidae</taxon>
        <taxon>Melipona</taxon>
    </lineage>
</organism>
<protein>
    <submittedName>
        <fullName evidence="2">Uncharacterized protein</fullName>
    </submittedName>
</protein>
<evidence type="ECO:0000256" key="1">
    <source>
        <dbReference type="SAM" id="Phobius"/>
    </source>
</evidence>
<dbReference type="AlphaFoldDB" id="A0AA40FER6"/>
<dbReference type="Proteomes" id="UP001177670">
    <property type="component" value="Unassembled WGS sequence"/>
</dbReference>
<evidence type="ECO:0000313" key="3">
    <source>
        <dbReference type="Proteomes" id="UP001177670"/>
    </source>
</evidence>